<name>A0A963YRZ5_9PROT</name>
<evidence type="ECO:0000256" key="4">
    <source>
        <dbReference type="ARBA" id="ARBA00022723"/>
    </source>
</evidence>
<reference evidence="9" key="1">
    <citation type="journal article" date="2021" name="Microorganisms">
        <title>Acidisoma silvae sp. nov. and Acidisomacellulosilytica sp. nov., Two Acidophilic Bacteria Isolated from Decaying Wood, Hydrolyzing Cellulose and Producing Poly-3-hydroxybutyrate.</title>
        <authorList>
            <person name="Mieszkin S."/>
            <person name="Pouder E."/>
            <person name="Uroz S."/>
            <person name="Simon-Colin C."/>
            <person name="Alain K."/>
        </authorList>
    </citation>
    <scope>NUCLEOTIDE SEQUENCE</scope>
    <source>
        <strain evidence="9">HW T2.11</strain>
    </source>
</reference>
<keyword evidence="4" id="KW-0479">Metal-binding</keyword>
<comment type="cofactor">
    <cofactor evidence="1">
        <name>Mg(2+)</name>
        <dbReference type="ChEBI" id="CHEBI:18420"/>
    </cofactor>
</comment>
<organism evidence="9 10">
    <name type="scientific">Acidisoma silvae</name>
    <dbReference type="NCBI Taxonomy" id="2802396"/>
    <lineage>
        <taxon>Bacteria</taxon>
        <taxon>Pseudomonadati</taxon>
        <taxon>Pseudomonadota</taxon>
        <taxon>Alphaproteobacteria</taxon>
        <taxon>Acetobacterales</taxon>
        <taxon>Acidocellaceae</taxon>
        <taxon>Acidisoma</taxon>
    </lineage>
</organism>
<dbReference type="GO" id="GO:0046872">
    <property type="term" value="F:metal ion binding"/>
    <property type="evidence" value="ECO:0007669"/>
    <property type="project" value="UniProtKB-KW"/>
</dbReference>
<dbReference type="GO" id="GO:0016787">
    <property type="term" value="F:hydrolase activity"/>
    <property type="evidence" value="ECO:0007669"/>
    <property type="project" value="UniProtKB-KW"/>
</dbReference>
<keyword evidence="5" id="KW-0378">Hydrolase</keyword>
<keyword evidence="6" id="KW-0460">Magnesium</keyword>
<sequence>MFLLDTNTVSEMRKVGDGRADARVMAWVAAVDAADCYLSVITLMELELGIARIERRDVAQAVRLRYWVDRHVMPEFAGRILPVDMAVAVRCARLHVPDPRPERDSYIAATALVHGMTVVTRNTADYAPTGVALLNPWTH</sequence>
<dbReference type="Proteomes" id="UP000708298">
    <property type="component" value="Unassembled WGS sequence"/>
</dbReference>
<evidence type="ECO:0000256" key="3">
    <source>
        <dbReference type="ARBA" id="ARBA00022722"/>
    </source>
</evidence>
<dbReference type="InterPro" id="IPR029060">
    <property type="entry name" value="PIN-like_dom_sf"/>
</dbReference>
<evidence type="ECO:0000256" key="2">
    <source>
        <dbReference type="ARBA" id="ARBA00022649"/>
    </source>
</evidence>
<dbReference type="EMBL" id="JAESVB010000003">
    <property type="protein sequence ID" value="MCB8875288.1"/>
    <property type="molecule type" value="Genomic_DNA"/>
</dbReference>
<evidence type="ECO:0000313" key="9">
    <source>
        <dbReference type="EMBL" id="MCB8875288.1"/>
    </source>
</evidence>
<dbReference type="PANTHER" id="PTHR33653:SF1">
    <property type="entry name" value="RIBONUCLEASE VAPC2"/>
    <property type="match status" value="1"/>
</dbReference>
<evidence type="ECO:0000256" key="6">
    <source>
        <dbReference type="ARBA" id="ARBA00022842"/>
    </source>
</evidence>
<protein>
    <submittedName>
        <fullName evidence="9">Type II toxin-antitoxin system VapC family toxin</fullName>
    </submittedName>
</protein>
<evidence type="ECO:0000256" key="5">
    <source>
        <dbReference type="ARBA" id="ARBA00022801"/>
    </source>
</evidence>
<dbReference type="Pfam" id="PF01850">
    <property type="entry name" value="PIN"/>
    <property type="match status" value="1"/>
</dbReference>
<comment type="similarity">
    <text evidence="7">Belongs to the PINc/VapC protein family.</text>
</comment>
<evidence type="ECO:0000259" key="8">
    <source>
        <dbReference type="Pfam" id="PF01850"/>
    </source>
</evidence>
<dbReference type="GO" id="GO:0004518">
    <property type="term" value="F:nuclease activity"/>
    <property type="evidence" value="ECO:0007669"/>
    <property type="project" value="UniProtKB-KW"/>
</dbReference>
<dbReference type="AlphaFoldDB" id="A0A963YRZ5"/>
<keyword evidence="10" id="KW-1185">Reference proteome</keyword>
<dbReference type="PANTHER" id="PTHR33653">
    <property type="entry name" value="RIBONUCLEASE VAPC2"/>
    <property type="match status" value="1"/>
</dbReference>
<gene>
    <name evidence="9" type="ORF">ASILVAE211_08865</name>
</gene>
<accession>A0A963YRZ5</accession>
<keyword evidence="2" id="KW-1277">Toxin-antitoxin system</keyword>
<dbReference type="Gene3D" id="3.40.50.1010">
    <property type="entry name" value="5'-nuclease"/>
    <property type="match status" value="1"/>
</dbReference>
<evidence type="ECO:0000313" key="10">
    <source>
        <dbReference type="Proteomes" id="UP000708298"/>
    </source>
</evidence>
<dbReference type="CDD" id="cd18746">
    <property type="entry name" value="PIN_VapC4-5_FitB-like"/>
    <property type="match status" value="1"/>
</dbReference>
<evidence type="ECO:0000256" key="1">
    <source>
        <dbReference type="ARBA" id="ARBA00001946"/>
    </source>
</evidence>
<dbReference type="InterPro" id="IPR002716">
    <property type="entry name" value="PIN_dom"/>
</dbReference>
<feature type="domain" description="PIN" evidence="8">
    <location>
        <begin position="3"/>
        <end position="123"/>
    </location>
</feature>
<comment type="caution">
    <text evidence="9">The sequence shown here is derived from an EMBL/GenBank/DDBJ whole genome shotgun (WGS) entry which is preliminary data.</text>
</comment>
<dbReference type="InterPro" id="IPR050556">
    <property type="entry name" value="Type_II_TA_system_RNase"/>
</dbReference>
<evidence type="ECO:0000256" key="7">
    <source>
        <dbReference type="ARBA" id="ARBA00038093"/>
    </source>
</evidence>
<dbReference type="RefSeq" id="WP_227320952.1">
    <property type="nucleotide sequence ID" value="NZ_JAESVB010000003.1"/>
</dbReference>
<dbReference type="SUPFAM" id="SSF88723">
    <property type="entry name" value="PIN domain-like"/>
    <property type="match status" value="1"/>
</dbReference>
<keyword evidence="3" id="KW-0540">Nuclease</keyword>
<proteinExistence type="inferred from homology"/>
<reference evidence="9" key="2">
    <citation type="submission" date="2021-01" db="EMBL/GenBank/DDBJ databases">
        <authorList>
            <person name="Mieszkin S."/>
            <person name="Pouder E."/>
            <person name="Alain K."/>
        </authorList>
    </citation>
    <scope>NUCLEOTIDE SEQUENCE</scope>
    <source>
        <strain evidence="9">HW T2.11</strain>
    </source>
</reference>